<comment type="catalytic activity">
    <reaction evidence="1">
        <text>All bonds known to be hydrolyzed by this endopeptidase have arginine in P1 and an acidic residue in P4. P6 is often occupied by an acidic residue or by a hydroxy-amino-acid residue, the phosphorylation of which enhances cleavage.</text>
        <dbReference type="EC" id="3.4.22.49"/>
    </reaction>
</comment>
<evidence type="ECO:0000256" key="1">
    <source>
        <dbReference type="ARBA" id="ARBA00000451"/>
    </source>
</evidence>
<keyword evidence="4" id="KW-0159">Chromosome partition</keyword>
<feature type="domain" description="Peptidase C50" evidence="5">
    <location>
        <begin position="478"/>
        <end position="575"/>
    </location>
</feature>
<dbReference type="PANTHER" id="PTHR12792">
    <property type="entry name" value="EXTRA SPINDLE POLES 1-RELATED"/>
    <property type="match status" value="1"/>
</dbReference>
<name>A0ABM4AT28_VANTA</name>
<protein>
    <recommendedName>
        <fullName evidence="2">separase</fullName>
        <ecNumber evidence="2">3.4.22.49</ecNumber>
    </recommendedName>
</protein>
<dbReference type="RefSeq" id="XP_064074438.1">
    <property type="nucleotide sequence ID" value="XM_064218368.1"/>
</dbReference>
<dbReference type="Proteomes" id="UP001652626">
    <property type="component" value="Chromosome 21"/>
</dbReference>
<dbReference type="GeneID" id="113395504"/>
<dbReference type="Pfam" id="PF03568">
    <property type="entry name" value="Separin_C"/>
    <property type="match status" value="1"/>
</dbReference>
<dbReference type="InterPro" id="IPR030397">
    <property type="entry name" value="SEPARIN_core_dom"/>
</dbReference>
<organism evidence="6 7">
    <name type="scientific">Vanessa tameamea</name>
    <name type="common">Kamehameha butterfly</name>
    <dbReference type="NCBI Taxonomy" id="334116"/>
    <lineage>
        <taxon>Eukaryota</taxon>
        <taxon>Metazoa</taxon>
        <taxon>Ecdysozoa</taxon>
        <taxon>Arthropoda</taxon>
        <taxon>Hexapoda</taxon>
        <taxon>Insecta</taxon>
        <taxon>Pterygota</taxon>
        <taxon>Neoptera</taxon>
        <taxon>Endopterygota</taxon>
        <taxon>Lepidoptera</taxon>
        <taxon>Glossata</taxon>
        <taxon>Ditrysia</taxon>
        <taxon>Papilionoidea</taxon>
        <taxon>Nymphalidae</taxon>
        <taxon>Nymphalinae</taxon>
        <taxon>Vanessa</taxon>
    </lineage>
</organism>
<evidence type="ECO:0000256" key="2">
    <source>
        <dbReference type="ARBA" id="ARBA00012489"/>
    </source>
</evidence>
<dbReference type="EC" id="3.4.22.49" evidence="2"/>
<evidence type="ECO:0000259" key="5">
    <source>
        <dbReference type="PROSITE" id="PS51700"/>
    </source>
</evidence>
<evidence type="ECO:0000256" key="4">
    <source>
        <dbReference type="ARBA" id="ARBA00022829"/>
    </source>
</evidence>
<evidence type="ECO:0000256" key="3">
    <source>
        <dbReference type="ARBA" id="ARBA00022801"/>
    </source>
</evidence>
<evidence type="ECO:0000313" key="6">
    <source>
        <dbReference type="Proteomes" id="UP001652626"/>
    </source>
</evidence>
<proteinExistence type="predicted"/>
<keyword evidence="3" id="KW-0378">Hydrolase</keyword>
<dbReference type="InterPro" id="IPR005314">
    <property type="entry name" value="Peptidase_C50"/>
</dbReference>
<reference evidence="7" key="1">
    <citation type="submission" date="2025-08" db="UniProtKB">
        <authorList>
            <consortium name="RefSeq"/>
        </authorList>
    </citation>
    <scope>IDENTIFICATION</scope>
    <source>
        <tissue evidence="7">Whole body</tissue>
    </source>
</reference>
<gene>
    <name evidence="7" type="primary">LOC113395504</name>
</gene>
<keyword evidence="6" id="KW-1185">Reference proteome</keyword>
<accession>A0ABM4AT28</accession>
<dbReference type="PANTHER" id="PTHR12792:SF0">
    <property type="entry name" value="SEPARIN"/>
    <property type="match status" value="1"/>
</dbReference>
<sequence length="686" mass="78152">MEDFDVFTNEIEYTKPVYKNILNKYVKDIPSTPSGPNYESGRKLMGVEYLADGQERQCAFYFSESASPTLRTLAVYRDEQLRNSDNKLNKITAYIKPIQDIIDANPVMSKDEEELLQLFSNDTETNEILNQYEYDDDLPLYKKYMRFGSENNIDNFFKILRELPKEWTIIQLTAPYNPNENLKPFVDYRTEIDCLYLTVLTNDYLDQDIGPLTIEIPANVTKGEEKPLFEELYSILDENYKTIDNAQFLNNKRLVQNYWSRREDIDLRMKSVINVMYKEWLGGWSSLLTGKLIDTKIRDRLINLVDTAIADWGFFKLTKKQKVLLYNLLEHSSVLSSQQIKSCIRKILTEHGNTDDVRTSLNTSDCENCNNEFKFLNELCLKCLSKCFEKVHKFTLVDGIKAFSQVALKIRDEWDDLKKAKRNPVILIVDEMLDTFPWETLPIINQQPVSRIENIHFLYMLYKIHEDSIVDGYFMAKADVGRYVINPEKNLERMELRMSSFVRYWCPTWGGHVGHAPPPERLLRELRAADVFLYCGHGDGGAGGAVGAGGAGGGSRAAVLLAGCGSVRLARPPARAPAAAAHHHLHVAACPLVLGMLWEVTDLEVDKAVSALLALAVPSDAPLAWRRVGKADWSRGVLDLNVEQRDPVPPERDMLRAMCRARGATNFIMIASSMVARGLPVKMPDE</sequence>
<dbReference type="PROSITE" id="PS51700">
    <property type="entry name" value="SEPARIN"/>
    <property type="match status" value="1"/>
</dbReference>
<evidence type="ECO:0000313" key="7">
    <source>
        <dbReference type="RefSeq" id="XP_064074438.1"/>
    </source>
</evidence>